<comment type="caution">
    <text evidence="15">The sequence shown here is derived from an EMBL/GenBank/DDBJ whole genome shotgun (WGS) entry which is preliminary data.</text>
</comment>
<keyword evidence="8" id="KW-0833">Ubl conjugation pathway</keyword>
<evidence type="ECO:0000259" key="13">
    <source>
        <dbReference type="PROSITE" id="PS50089"/>
    </source>
</evidence>
<evidence type="ECO:0000256" key="11">
    <source>
        <dbReference type="PIRSR" id="PIRSR625705-1"/>
    </source>
</evidence>
<dbReference type="Pfam" id="PF01370">
    <property type="entry name" value="Epimerase"/>
    <property type="match status" value="1"/>
</dbReference>
<dbReference type="Pfam" id="PF00728">
    <property type="entry name" value="Glyco_hydro_20"/>
    <property type="match status" value="1"/>
</dbReference>
<dbReference type="GO" id="GO:0016020">
    <property type="term" value="C:membrane"/>
    <property type="evidence" value="ECO:0007669"/>
    <property type="project" value="TreeGrafter"/>
</dbReference>
<dbReference type="PANTHER" id="PTHR22600:SF57">
    <property type="entry name" value="BETA-N-ACETYLHEXOSAMINIDASE"/>
    <property type="match status" value="1"/>
</dbReference>
<dbReference type="InterPro" id="IPR001509">
    <property type="entry name" value="Epimerase_deHydtase"/>
</dbReference>
<comment type="similarity">
    <text evidence="2">Belongs to the glycosyl hydrolase 20 family.</text>
</comment>
<dbReference type="Gene3D" id="3.20.20.80">
    <property type="entry name" value="Glycosidases"/>
    <property type="match status" value="1"/>
</dbReference>
<evidence type="ECO:0000259" key="14">
    <source>
        <dbReference type="PROSITE" id="PS51873"/>
    </source>
</evidence>
<keyword evidence="16" id="KW-1185">Reference proteome</keyword>
<dbReference type="InterPro" id="IPR015883">
    <property type="entry name" value="Glyco_hydro_20_cat"/>
</dbReference>
<keyword evidence="5" id="KW-0479">Metal-binding</keyword>
<organism evidence="15 16">
    <name type="scientific">Fusarium heterosporum</name>
    <dbReference type="NCBI Taxonomy" id="42747"/>
    <lineage>
        <taxon>Eukaryota</taxon>
        <taxon>Fungi</taxon>
        <taxon>Dikarya</taxon>
        <taxon>Ascomycota</taxon>
        <taxon>Pezizomycotina</taxon>
        <taxon>Sordariomycetes</taxon>
        <taxon>Hypocreomycetidae</taxon>
        <taxon>Hypocreales</taxon>
        <taxon>Nectriaceae</taxon>
        <taxon>Fusarium</taxon>
        <taxon>Fusarium heterosporum species complex</taxon>
    </lineage>
</organism>
<dbReference type="SUPFAM" id="SSF51445">
    <property type="entry name" value="(Trans)glycosidases"/>
    <property type="match status" value="1"/>
</dbReference>
<dbReference type="EC" id="3.2.1.52" evidence="3"/>
<dbReference type="InterPro" id="IPR017853">
    <property type="entry name" value="GH"/>
</dbReference>
<evidence type="ECO:0000313" key="15">
    <source>
        <dbReference type="EMBL" id="KAF5660107.1"/>
    </source>
</evidence>
<dbReference type="CDD" id="cd20335">
    <property type="entry name" value="BRcat_RBR"/>
    <property type="match status" value="1"/>
</dbReference>
<evidence type="ECO:0000256" key="2">
    <source>
        <dbReference type="ARBA" id="ARBA00006285"/>
    </source>
</evidence>
<protein>
    <recommendedName>
        <fullName evidence="3">beta-N-acetylhexosaminidase</fullName>
        <ecNumber evidence="3">3.2.1.52</ecNumber>
    </recommendedName>
</protein>
<keyword evidence="4" id="KW-0808">Transferase</keyword>
<dbReference type="GO" id="GO:0016740">
    <property type="term" value="F:transferase activity"/>
    <property type="evidence" value="ECO:0007669"/>
    <property type="project" value="UniProtKB-KW"/>
</dbReference>
<dbReference type="Gene3D" id="3.30.40.10">
    <property type="entry name" value="Zinc/RING finger domain, C3HC4 (zinc finger)"/>
    <property type="match status" value="1"/>
</dbReference>
<evidence type="ECO:0000256" key="1">
    <source>
        <dbReference type="ARBA" id="ARBA00001231"/>
    </source>
</evidence>
<dbReference type="GO" id="GO:0030203">
    <property type="term" value="P:glycosaminoglycan metabolic process"/>
    <property type="evidence" value="ECO:0007669"/>
    <property type="project" value="TreeGrafter"/>
</dbReference>
<dbReference type="CDD" id="cd22584">
    <property type="entry name" value="Rcat_RBR_unk"/>
    <property type="match status" value="1"/>
</dbReference>
<dbReference type="InterPro" id="IPR036291">
    <property type="entry name" value="NAD(P)-bd_dom_sf"/>
</dbReference>
<dbReference type="AlphaFoldDB" id="A0A8H5WF05"/>
<dbReference type="GO" id="GO:0005975">
    <property type="term" value="P:carbohydrate metabolic process"/>
    <property type="evidence" value="ECO:0007669"/>
    <property type="project" value="InterPro"/>
</dbReference>
<name>A0A8H5WF05_FUSHE</name>
<evidence type="ECO:0000256" key="3">
    <source>
        <dbReference type="ARBA" id="ARBA00012663"/>
    </source>
</evidence>
<dbReference type="InterPro" id="IPR017907">
    <property type="entry name" value="Znf_RING_CS"/>
</dbReference>
<dbReference type="GO" id="GO:0008270">
    <property type="term" value="F:zinc ion binding"/>
    <property type="evidence" value="ECO:0007669"/>
    <property type="project" value="UniProtKB-KW"/>
</dbReference>
<evidence type="ECO:0000256" key="10">
    <source>
        <dbReference type="ARBA" id="ARBA00022833"/>
    </source>
</evidence>
<dbReference type="Gene3D" id="1.20.120.1750">
    <property type="match status" value="1"/>
</dbReference>
<evidence type="ECO:0000256" key="7">
    <source>
        <dbReference type="ARBA" id="ARBA00022771"/>
    </source>
</evidence>
<dbReference type="PRINTS" id="PR00738">
    <property type="entry name" value="GLHYDRLASE20"/>
</dbReference>
<dbReference type="Proteomes" id="UP000567885">
    <property type="component" value="Unassembled WGS sequence"/>
</dbReference>
<dbReference type="InterPro" id="IPR013083">
    <property type="entry name" value="Znf_RING/FYVE/PHD"/>
</dbReference>
<dbReference type="EMBL" id="JAAGWQ010000200">
    <property type="protein sequence ID" value="KAF5660107.1"/>
    <property type="molecule type" value="Genomic_DNA"/>
</dbReference>
<proteinExistence type="inferred from homology"/>
<feature type="domain" description="RING-type" evidence="13">
    <location>
        <begin position="360"/>
        <end position="404"/>
    </location>
</feature>
<dbReference type="InterPro" id="IPR044066">
    <property type="entry name" value="TRIAD_supradom"/>
</dbReference>
<keyword evidence="10" id="KW-0862">Zinc</keyword>
<keyword evidence="7 12" id="KW-0863">Zinc-finger</keyword>
<evidence type="ECO:0000256" key="12">
    <source>
        <dbReference type="PROSITE-ProRule" id="PRU00175"/>
    </source>
</evidence>
<evidence type="ECO:0000256" key="4">
    <source>
        <dbReference type="ARBA" id="ARBA00022679"/>
    </source>
</evidence>
<dbReference type="GO" id="GO:0004563">
    <property type="term" value="F:beta-N-acetylhexosaminidase activity"/>
    <property type="evidence" value="ECO:0007669"/>
    <property type="project" value="UniProtKB-EC"/>
</dbReference>
<feature type="domain" description="RING-type" evidence="14">
    <location>
        <begin position="356"/>
        <end position="545"/>
    </location>
</feature>
<evidence type="ECO:0000256" key="5">
    <source>
        <dbReference type="ARBA" id="ARBA00022723"/>
    </source>
</evidence>
<dbReference type="PROSITE" id="PS51873">
    <property type="entry name" value="TRIAD"/>
    <property type="match status" value="1"/>
</dbReference>
<dbReference type="Gene3D" id="3.40.50.720">
    <property type="entry name" value="NAD(P)-binding Rossmann-like Domain"/>
    <property type="match status" value="1"/>
</dbReference>
<dbReference type="PROSITE" id="PS00518">
    <property type="entry name" value="ZF_RING_1"/>
    <property type="match status" value="1"/>
</dbReference>
<gene>
    <name evidence="15" type="ORF">FHETE_9078</name>
</gene>
<dbReference type="Pfam" id="PF01485">
    <property type="entry name" value="IBR"/>
    <property type="match status" value="1"/>
</dbReference>
<comment type="catalytic activity">
    <reaction evidence="1">
        <text>Hydrolysis of terminal non-reducing N-acetyl-D-hexosamine residues in N-acetyl-beta-D-hexosaminides.</text>
        <dbReference type="EC" id="3.2.1.52"/>
    </reaction>
</comment>
<dbReference type="SUPFAM" id="SSF57850">
    <property type="entry name" value="RING/U-box"/>
    <property type="match status" value="2"/>
</dbReference>
<evidence type="ECO:0000256" key="9">
    <source>
        <dbReference type="ARBA" id="ARBA00022801"/>
    </source>
</evidence>
<keyword evidence="9" id="KW-0378">Hydrolase</keyword>
<evidence type="ECO:0000256" key="6">
    <source>
        <dbReference type="ARBA" id="ARBA00022737"/>
    </source>
</evidence>
<dbReference type="SUPFAM" id="SSF51735">
    <property type="entry name" value="NAD(P)-binding Rossmann-fold domains"/>
    <property type="match status" value="1"/>
</dbReference>
<sequence>MHHEKAAQPTIYLIRHGEKPPLVDGKEPDGLSAQGLIRANDLPNVFGKQSNYDIGYIMAEEPKSKSHLRPFETVKPLAKALGLEINDSVKRDHYEKAAKDAFAFEGPGNVLICWEHHALSGIASAIGVQGYAASTGWTGSVEYPDSRFDLIWVVPPPYNEITEVRSEKVPGLDDSVKVNANGDALPPQASSLGMDCSSLALALELHRQDLDCWERSRKGKQRAGEHTDPELALEAYRHEIDEISAYVSDRSLALSIARAVDTDAHLIAEVQAAEKEAAKDHQFAIRLSANPAAQAESASTTGNHDADVPEKLGDDLITILESLNIEEPLMVNGSIVEDNLAQAESSSWAASRQPPQKKECIICTDKFSPLFLSRAPCSHEYCRECLVGLVTTALQDESLFPPRCCNQPIPVESGRWLSPQLVGQFKAKKLELETPNRIYCSKPSCSTFVPPGLIVNDIGTCPKCHQKTCIHCKGPQHAGVCPQDTASQQILELANENGWQQCRACSRIVELQHGCFHMTCICRAEFCYLCGERWKTCRCPHWDPDRLLTRANEIVDRAGDVDWINHRERQMRVARERANLVENHECRHERWRGRPGGECVNSFIGSHIANEFLSRGYNVRGTARNISTCAWMKVLFDHRHGSDKFTLFTIADLTSPEAFNQAVKGVSAVVHVASPLGHDTSVQKMIPDAIESAMNALRASNLETSVKRFVFTSSSTAAASPQPEVTGIVVTKDSWNHEALSKLQESATPDWYTAYAASKVAAERAIWDFYHDDPTRRPDLVVNTVLPSTTFGKSLDHTHQGHPSTSGFIQSLWNGTNIDWLKTIPPQYFVDVQDNAMIHVGCTLLATVQGERIFAWVEPWNFDAILGILRQQNPQRAFVQNFQSGHSSEDVNQPKSRSIQLLEALGKSRGFMLDTGRKFFPVKAILHLLAILQQYNYNVFHWHIYDAESFPILWPAYQGLTDTSVEYSNTDTYYTFKDIQNVVKYGQSLGINVYPETDVPGHADIFGVWRKDLVVGDADLDNPDAQLDIRTNKPKTYKFIKDLVTTTDKYFNSSLHHFGGDEVAYFWNTKDDNKLFSDFLNGLPALSPNKSAILWDDPLTDSEKNVNISKDWIIQTWHNGVTSKVLKKGHRVIVSEANTFYIGNADPEKIAAFKFPNDPKVLGFEVVWFTSQDDDPYDFEQDFVLDPIKAASKLRRKKSKSTA</sequence>
<dbReference type="InterPro" id="IPR002867">
    <property type="entry name" value="IBR_dom"/>
</dbReference>
<evidence type="ECO:0000313" key="16">
    <source>
        <dbReference type="Proteomes" id="UP000567885"/>
    </source>
</evidence>
<keyword evidence="6" id="KW-0677">Repeat</keyword>
<dbReference type="InterPro" id="IPR001841">
    <property type="entry name" value="Znf_RING"/>
</dbReference>
<reference evidence="15 16" key="1">
    <citation type="submission" date="2020-05" db="EMBL/GenBank/DDBJ databases">
        <title>Identification and distribution of gene clusters putatively required for synthesis of sphingolipid metabolism inhibitors in phylogenetically diverse species of the filamentous fungus Fusarium.</title>
        <authorList>
            <person name="Kim H.-S."/>
            <person name="Busman M."/>
            <person name="Brown D.W."/>
            <person name="Divon H."/>
            <person name="Uhlig S."/>
            <person name="Proctor R.H."/>
        </authorList>
    </citation>
    <scope>NUCLEOTIDE SEQUENCE [LARGE SCALE GENOMIC DNA]</scope>
    <source>
        <strain evidence="15 16">NRRL 20693</strain>
    </source>
</reference>
<dbReference type="OrthoDB" id="428480at2759"/>
<accession>A0A8H5WF05</accession>
<dbReference type="PROSITE" id="PS50089">
    <property type="entry name" value="ZF_RING_2"/>
    <property type="match status" value="1"/>
</dbReference>
<dbReference type="PANTHER" id="PTHR22600">
    <property type="entry name" value="BETA-HEXOSAMINIDASE"/>
    <property type="match status" value="1"/>
</dbReference>
<dbReference type="InterPro" id="IPR025705">
    <property type="entry name" value="Beta_hexosaminidase_sua/sub"/>
</dbReference>
<feature type="active site" description="Proton donor" evidence="11">
    <location>
        <position position="1062"/>
    </location>
</feature>
<evidence type="ECO:0000256" key="8">
    <source>
        <dbReference type="ARBA" id="ARBA00022786"/>
    </source>
</evidence>